<evidence type="ECO:0000259" key="9">
    <source>
        <dbReference type="PROSITE" id="PS51330"/>
    </source>
</evidence>
<dbReference type="GO" id="GO:0046654">
    <property type="term" value="P:tetrahydrofolate biosynthetic process"/>
    <property type="evidence" value="ECO:0007669"/>
    <property type="project" value="UniProtKB-UniPathway"/>
</dbReference>
<dbReference type="GO" id="GO:0006730">
    <property type="term" value="P:one-carbon metabolic process"/>
    <property type="evidence" value="ECO:0007669"/>
    <property type="project" value="UniProtKB-KW"/>
</dbReference>
<comment type="catalytic activity">
    <reaction evidence="7">
        <text>(6S)-5,6,7,8-tetrahydrofolate + NADP(+) = 7,8-dihydrofolate + NADPH + H(+)</text>
        <dbReference type="Rhea" id="RHEA:15009"/>
        <dbReference type="ChEBI" id="CHEBI:15378"/>
        <dbReference type="ChEBI" id="CHEBI:57451"/>
        <dbReference type="ChEBI" id="CHEBI:57453"/>
        <dbReference type="ChEBI" id="CHEBI:57783"/>
        <dbReference type="ChEBI" id="CHEBI:58349"/>
        <dbReference type="EC" id="1.5.1.3"/>
    </reaction>
</comment>
<dbReference type="EMBL" id="CP109635">
    <property type="protein sequence ID" value="UYT09612.1"/>
    <property type="molecule type" value="Genomic_DNA"/>
</dbReference>
<dbReference type="AlphaFoldDB" id="A0A1I4EUY1"/>
<dbReference type="PANTHER" id="PTHR48069:SF3">
    <property type="entry name" value="DIHYDROFOLATE REDUCTASE"/>
    <property type="match status" value="1"/>
</dbReference>
<evidence type="ECO:0000313" key="11">
    <source>
        <dbReference type="EMBL" id="MDH7959022.1"/>
    </source>
</evidence>
<dbReference type="Proteomes" id="UP001157396">
    <property type="component" value="Unassembled WGS sequence"/>
</dbReference>
<keyword evidence="4 7" id="KW-0554">One-carbon metabolism</keyword>
<comment type="pathway">
    <text evidence="1 7">Cofactor biosynthesis; tetrahydrofolate biosynthesis; 5,6,7,8-tetrahydrofolate from 7,8-dihydrofolate: step 1/1.</text>
</comment>
<gene>
    <name evidence="10" type="primary">folA</name>
    <name evidence="10" type="ORF">ikelab_01140</name>
    <name evidence="13" type="ORF">OF801_06395</name>
    <name evidence="14" type="ORF">PWF74_04465</name>
    <name evidence="11" type="ORF">QHR29_00840</name>
    <name evidence="12" type="ORF">SAMN05216438_101217</name>
</gene>
<evidence type="ECO:0000256" key="4">
    <source>
        <dbReference type="ARBA" id="ARBA00022563"/>
    </source>
</evidence>
<reference evidence="14" key="4">
    <citation type="submission" date="2023-02" db="EMBL/GenBank/DDBJ databases">
        <title>Comparative genomics and fermentation flavor characterization of five lactic acid bacteria reveal flavor biosynthesis metabolic pathways in fermented muskmelon puree.</title>
        <authorList>
            <person name="Yuan L."/>
            <person name="Li M."/>
            <person name="Xu X."/>
            <person name="Lao F."/>
            <person name="Wu J."/>
        </authorList>
    </citation>
    <scope>NUCLEOTIDE SEQUENCE</scope>
    <source>
        <strain evidence="14">Pa-2</strain>
    </source>
</reference>
<dbReference type="InterPro" id="IPR001796">
    <property type="entry name" value="DHFR_dom"/>
</dbReference>
<keyword evidence="5 7" id="KW-0521">NADP</keyword>
<evidence type="ECO:0000313" key="16">
    <source>
        <dbReference type="Proteomes" id="UP000504756"/>
    </source>
</evidence>
<dbReference type="Proteomes" id="UP001164042">
    <property type="component" value="Chromosome"/>
</dbReference>
<dbReference type="GO" id="GO:0005829">
    <property type="term" value="C:cytosol"/>
    <property type="evidence" value="ECO:0007669"/>
    <property type="project" value="TreeGrafter"/>
</dbReference>
<dbReference type="EMBL" id="JARYTV010000001">
    <property type="protein sequence ID" value="MDH7959022.1"/>
    <property type="molecule type" value="Genomic_DNA"/>
</dbReference>
<dbReference type="EMBL" id="FOTJ01000001">
    <property type="protein sequence ID" value="SFL09545.1"/>
    <property type="molecule type" value="Genomic_DNA"/>
</dbReference>
<reference evidence="12 15" key="1">
    <citation type="submission" date="2016-10" db="EMBL/GenBank/DDBJ databases">
        <authorList>
            <person name="de Groot N.N."/>
        </authorList>
    </citation>
    <scope>NUCLEOTIDE SEQUENCE [LARGE SCALE GENOMIC DNA]</scope>
    <source>
        <strain evidence="12 15">M79</strain>
    </source>
</reference>
<evidence type="ECO:0000256" key="2">
    <source>
        <dbReference type="ARBA" id="ARBA00009539"/>
    </source>
</evidence>
<dbReference type="RefSeq" id="WP_004257094.1">
    <property type="nucleotide sequence ID" value="NZ_AP026069.1"/>
</dbReference>
<comment type="function">
    <text evidence="7">Key enzyme in folate metabolism. Catalyzes an essential reaction for de novo glycine and purine synthesis, and for DNA precursor synthesis.</text>
</comment>
<dbReference type="OMA" id="RDNQLPW"/>
<evidence type="ECO:0000313" key="10">
    <source>
        <dbReference type="EMBL" id="GFO50839.1"/>
    </source>
</evidence>
<evidence type="ECO:0000256" key="7">
    <source>
        <dbReference type="PIRNR" id="PIRNR000194"/>
    </source>
</evidence>
<dbReference type="Pfam" id="PF00186">
    <property type="entry name" value="DHFR_1"/>
    <property type="match status" value="1"/>
</dbReference>
<evidence type="ECO:0000256" key="8">
    <source>
        <dbReference type="RuleBase" id="RU004474"/>
    </source>
</evidence>
<reference evidence="11" key="5">
    <citation type="submission" date="2023-04" db="EMBL/GenBank/DDBJ databases">
        <title>Genomic analysis of Lactococcus garvieae isolates.</title>
        <authorList>
            <person name="Zhanghang C."/>
        </authorList>
    </citation>
    <scope>NUCLEOTIDE SEQUENCE</scope>
    <source>
        <strain evidence="11">ZB-1</strain>
    </source>
</reference>
<dbReference type="PIRSF" id="PIRSF000194">
    <property type="entry name" value="DHFR"/>
    <property type="match status" value="1"/>
</dbReference>
<dbReference type="Gene3D" id="3.40.430.10">
    <property type="entry name" value="Dihydrofolate Reductase, subunit A"/>
    <property type="match status" value="1"/>
</dbReference>
<evidence type="ECO:0000313" key="14">
    <source>
        <dbReference type="EMBL" id="WEA14765.1"/>
    </source>
</evidence>
<dbReference type="GO" id="GO:0046655">
    <property type="term" value="P:folic acid metabolic process"/>
    <property type="evidence" value="ECO:0007669"/>
    <property type="project" value="TreeGrafter"/>
</dbReference>
<organism evidence="12 15">
    <name type="scientific">Lactococcus garvieae</name>
    <dbReference type="NCBI Taxonomy" id="1363"/>
    <lineage>
        <taxon>Bacteria</taxon>
        <taxon>Bacillati</taxon>
        <taxon>Bacillota</taxon>
        <taxon>Bacilli</taxon>
        <taxon>Lactobacillales</taxon>
        <taxon>Streptococcaceae</taxon>
        <taxon>Lactococcus</taxon>
    </lineage>
</organism>
<dbReference type="Proteomes" id="UP001217324">
    <property type="component" value="Chromosome"/>
</dbReference>
<dbReference type="OrthoDB" id="9804315at2"/>
<accession>A0A1I4EUY1</accession>
<dbReference type="PRINTS" id="PR00070">
    <property type="entry name" value="DHFR"/>
</dbReference>
<evidence type="ECO:0000256" key="6">
    <source>
        <dbReference type="ARBA" id="ARBA00023002"/>
    </source>
</evidence>
<dbReference type="EMBL" id="CP118627">
    <property type="protein sequence ID" value="WEA14765.1"/>
    <property type="molecule type" value="Genomic_DNA"/>
</dbReference>
<dbReference type="GO" id="GO:0004146">
    <property type="term" value="F:dihydrofolate reductase activity"/>
    <property type="evidence" value="ECO:0007669"/>
    <property type="project" value="UniProtKB-EC"/>
</dbReference>
<dbReference type="SUPFAM" id="SSF53597">
    <property type="entry name" value="Dihydrofolate reductase-like"/>
    <property type="match status" value="1"/>
</dbReference>
<name>A0A1I4EUY1_9LACT</name>
<keyword evidence="6 7" id="KW-0560">Oxidoreductase</keyword>
<protein>
    <recommendedName>
        <fullName evidence="3 7">Dihydrofolate reductase</fullName>
        <ecNumber evidence="3 7">1.5.1.3</ecNumber>
    </recommendedName>
</protein>
<evidence type="ECO:0000256" key="3">
    <source>
        <dbReference type="ARBA" id="ARBA00012856"/>
    </source>
</evidence>
<dbReference type="Proteomes" id="UP000181969">
    <property type="component" value="Unassembled WGS sequence"/>
</dbReference>
<proteinExistence type="inferred from homology"/>
<evidence type="ECO:0000313" key="13">
    <source>
        <dbReference type="EMBL" id="UYT09612.1"/>
    </source>
</evidence>
<evidence type="ECO:0000256" key="5">
    <source>
        <dbReference type="ARBA" id="ARBA00022857"/>
    </source>
</evidence>
<evidence type="ECO:0000313" key="15">
    <source>
        <dbReference type="Proteomes" id="UP000181969"/>
    </source>
</evidence>
<dbReference type="PROSITE" id="PS00075">
    <property type="entry name" value="DHFR_1"/>
    <property type="match status" value="1"/>
</dbReference>
<evidence type="ECO:0000313" key="12">
    <source>
        <dbReference type="EMBL" id="SFL09545.1"/>
    </source>
</evidence>
<reference evidence="13" key="3">
    <citation type="submission" date="2022-10" db="EMBL/GenBank/DDBJ databases">
        <title>Genome assembly of Lactococcus garvieae isolates from cricket gut.</title>
        <authorList>
            <person name="Luecke A.R."/>
            <person name="Brown A.M.V."/>
            <person name="Wakeman C.A."/>
        </authorList>
    </citation>
    <scope>NUCLEOTIDE SEQUENCE</scope>
    <source>
        <strain evidence="13">Alexii-11_2</strain>
    </source>
</reference>
<dbReference type="InterPro" id="IPR017925">
    <property type="entry name" value="DHFR_CS"/>
</dbReference>
<dbReference type="GO" id="GO:0050661">
    <property type="term" value="F:NADP binding"/>
    <property type="evidence" value="ECO:0007669"/>
    <property type="project" value="InterPro"/>
</dbReference>
<dbReference type="EC" id="1.5.1.3" evidence="3 7"/>
<dbReference type="PROSITE" id="PS51330">
    <property type="entry name" value="DHFR_2"/>
    <property type="match status" value="1"/>
</dbReference>
<dbReference type="PANTHER" id="PTHR48069">
    <property type="entry name" value="DIHYDROFOLATE REDUCTASE"/>
    <property type="match status" value="1"/>
</dbReference>
<sequence length="171" mass="20223">MIYAIWAEDEKKVIGIDGHLPWRLPAELEHFKKTTYHQAILMGRKTFEGMNKRVLPGRITIVLTRDETYPKEDNDRVLIMHSVSEVVEWYNNQERDLYIIGGSEMFLLFENELSALYKTVVHGEFAGDTYFPDTFDFSKYVKVSADYHKKDAQNPYDFTVEKYERKEKQKP</sequence>
<dbReference type="EMBL" id="BLXU01000001">
    <property type="protein sequence ID" value="GFO50839.1"/>
    <property type="molecule type" value="Genomic_DNA"/>
</dbReference>
<comment type="similarity">
    <text evidence="2 7 8">Belongs to the dihydrofolate reductase family.</text>
</comment>
<dbReference type="InterPro" id="IPR024072">
    <property type="entry name" value="DHFR-like_dom_sf"/>
</dbReference>
<dbReference type="Proteomes" id="UP000504756">
    <property type="component" value="Unassembled WGS sequence"/>
</dbReference>
<reference evidence="10 16" key="2">
    <citation type="submission" date="2020-06" db="EMBL/GenBank/DDBJ databases">
        <title>Draft genome sequence of Lactic acid bacteria from Okinawan-style tofu.</title>
        <authorList>
            <person name="Takara I."/>
            <person name="Ikematsu S."/>
        </authorList>
    </citation>
    <scope>NUCLEOTIDE SEQUENCE [LARGE SCALE GENOMIC DNA]</scope>
    <source>
        <strain evidence="10">Lg38</strain>
        <strain evidence="16">lg38</strain>
    </source>
</reference>
<dbReference type="CDD" id="cd00209">
    <property type="entry name" value="DHFR"/>
    <property type="match status" value="1"/>
</dbReference>
<feature type="domain" description="DHFR" evidence="9">
    <location>
        <begin position="1"/>
        <end position="165"/>
    </location>
</feature>
<dbReference type="InterPro" id="IPR012259">
    <property type="entry name" value="DHFR"/>
</dbReference>
<dbReference type="GO" id="GO:0046452">
    <property type="term" value="P:dihydrofolate metabolic process"/>
    <property type="evidence" value="ECO:0007669"/>
    <property type="project" value="TreeGrafter"/>
</dbReference>
<evidence type="ECO:0000256" key="1">
    <source>
        <dbReference type="ARBA" id="ARBA00004903"/>
    </source>
</evidence>
<dbReference type="GeneID" id="61074197"/>
<dbReference type="UniPathway" id="UPA00077">
    <property type="reaction ID" value="UER00158"/>
</dbReference>